<dbReference type="GeneID" id="113504637"/>
<reference evidence="4" key="1">
    <citation type="submission" date="2025-08" db="UniProtKB">
        <authorList>
            <consortium name="RefSeq"/>
        </authorList>
    </citation>
    <scope>IDENTIFICATION</scope>
</reference>
<dbReference type="Proteomes" id="UP000322000">
    <property type="component" value="Chromosome 22"/>
</dbReference>
<dbReference type="SUPFAM" id="SSF57362">
    <property type="entry name" value="BPTI-like"/>
    <property type="match status" value="1"/>
</dbReference>
<evidence type="ECO:0000259" key="2">
    <source>
        <dbReference type="PROSITE" id="PS50279"/>
    </source>
</evidence>
<dbReference type="OrthoDB" id="7462020at2759"/>
<name>A0A7E5WQ36_TRINI</name>
<dbReference type="SMART" id="SM00131">
    <property type="entry name" value="KU"/>
    <property type="match status" value="1"/>
</dbReference>
<dbReference type="KEGG" id="tnl:113504637"/>
<proteinExistence type="predicted"/>
<organism evidence="3 4">
    <name type="scientific">Trichoplusia ni</name>
    <name type="common">Cabbage looper</name>
    <dbReference type="NCBI Taxonomy" id="7111"/>
    <lineage>
        <taxon>Eukaryota</taxon>
        <taxon>Metazoa</taxon>
        <taxon>Ecdysozoa</taxon>
        <taxon>Arthropoda</taxon>
        <taxon>Hexapoda</taxon>
        <taxon>Insecta</taxon>
        <taxon>Pterygota</taxon>
        <taxon>Neoptera</taxon>
        <taxon>Endopterygota</taxon>
        <taxon>Lepidoptera</taxon>
        <taxon>Glossata</taxon>
        <taxon>Ditrysia</taxon>
        <taxon>Noctuoidea</taxon>
        <taxon>Noctuidae</taxon>
        <taxon>Plusiinae</taxon>
        <taxon>Trichoplusia</taxon>
    </lineage>
</organism>
<feature type="region of interest" description="Disordered" evidence="1">
    <location>
        <begin position="128"/>
        <end position="177"/>
    </location>
</feature>
<gene>
    <name evidence="4" type="primary">LOC113504637</name>
</gene>
<dbReference type="InParanoid" id="A0A7E5WQ36"/>
<feature type="domain" description="BPTI/Kunitz inhibitor" evidence="2">
    <location>
        <begin position="44"/>
        <end position="92"/>
    </location>
</feature>
<dbReference type="AlphaFoldDB" id="A0A7E5WQ36"/>
<accession>A0A7E5WQ36</accession>
<feature type="compositionally biased region" description="Acidic residues" evidence="1">
    <location>
        <begin position="140"/>
        <end position="158"/>
    </location>
</feature>
<dbReference type="GO" id="GO:0004867">
    <property type="term" value="F:serine-type endopeptidase inhibitor activity"/>
    <property type="evidence" value="ECO:0007669"/>
    <property type="project" value="InterPro"/>
</dbReference>
<keyword evidence="3" id="KW-1185">Reference proteome</keyword>
<dbReference type="Pfam" id="PF00014">
    <property type="entry name" value="Kunitz_BPTI"/>
    <property type="match status" value="1"/>
</dbReference>
<sequence>MWRGCPTQNKFQNEFLCTLNCIFRMVPPTPEITTLKTTPEPPECQVPMNTGQCRNETVTVFTHVSGKCIEAGWGGCETRNKFETKYQCDVTCETHQQLELEKELNNLSQEALETFNEILHVIEEEITTDLPTTATRESEPLTETEAETEAQTETDSPEVETTAETTTNLDFEEVVNT</sequence>
<protein>
    <submittedName>
        <fullName evidence="4">Uncharacterized protein LOC113504637</fullName>
    </submittedName>
</protein>
<dbReference type="InterPro" id="IPR002223">
    <property type="entry name" value="Kunitz_BPTI"/>
</dbReference>
<dbReference type="RefSeq" id="XP_026742848.1">
    <property type="nucleotide sequence ID" value="XM_026887047.1"/>
</dbReference>
<evidence type="ECO:0000313" key="3">
    <source>
        <dbReference type="Proteomes" id="UP000322000"/>
    </source>
</evidence>
<evidence type="ECO:0000313" key="4">
    <source>
        <dbReference type="RefSeq" id="XP_026742848.1"/>
    </source>
</evidence>
<dbReference type="Gene3D" id="4.10.410.10">
    <property type="entry name" value="Pancreatic trypsin inhibitor Kunitz domain"/>
    <property type="match status" value="1"/>
</dbReference>
<evidence type="ECO:0000256" key="1">
    <source>
        <dbReference type="SAM" id="MobiDB-lite"/>
    </source>
</evidence>
<dbReference type="PROSITE" id="PS50279">
    <property type="entry name" value="BPTI_KUNITZ_2"/>
    <property type="match status" value="1"/>
</dbReference>
<dbReference type="InterPro" id="IPR036880">
    <property type="entry name" value="Kunitz_BPTI_sf"/>
</dbReference>